<dbReference type="OrthoDB" id="9867473at2"/>
<proteinExistence type="predicted"/>
<gene>
    <name evidence="1" type="ORF">OPDIPICF_03049</name>
</gene>
<dbReference type="AlphaFoldDB" id="A0A5S9QYW5"/>
<organism evidence="1 2">
    <name type="scientific">BD1-7 clade bacterium</name>
    <dbReference type="NCBI Taxonomy" id="2029982"/>
    <lineage>
        <taxon>Bacteria</taxon>
        <taxon>Pseudomonadati</taxon>
        <taxon>Pseudomonadota</taxon>
        <taxon>Gammaproteobacteria</taxon>
        <taxon>Cellvibrionales</taxon>
        <taxon>Spongiibacteraceae</taxon>
        <taxon>BD1-7 clade</taxon>
    </lineage>
</organism>
<evidence type="ECO:0008006" key="3">
    <source>
        <dbReference type="Google" id="ProtNLM"/>
    </source>
</evidence>
<reference evidence="1 2" key="1">
    <citation type="submission" date="2019-11" db="EMBL/GenBank/DDBJ databases">
        <authorList>
            <person name="Holert J."/>
        </authorList>
    </citation>
    <scope>NUCLEOTIDE SEQUENCE [LARGE SCALE GENOMIC DNA]</scope>
    <source>
        <strain evidence="1">SB11_3</strain>
    </source>
</reference>
<name>A0A5S9QYW5_9GAMM</name>
<dbReference type="PROSITE" id="PS51257">
    <property type="entry name" value="PROKAR_LIPOPROTEIN"/>
    <property type="match status" value="1"/>
</dbReference>
<dbReference type="Proteomes" id="UP000441399">
    <property type="component" value="Unassembled WGS sequence"/>
</dbReference>
<evidence type="ECO:0000313" key="1">
    <source>
        <dbReference type="EMBL" id="CAA0124287.1"/>
    </source>
</evidence>
<dbReference type="EMBL" id="CACSIO010000060">
    <property type="protein sequence ID" value="CAA0124287.1"/>
    <property type="molecule type" value="Genomic_DNA"/>
</dbReference>
<sequence length="1038" mass="113147">MSFSSRLGATFASCAILVSVTGCQTEERPGPVPTQLSVTEPLPAGNSVTLRNITDRMAFLYGIRGAQDFVGERNPYVVEDRFDLLLNGVDITNAELYGICGTERYWKGGDDVAHPGNQTADMDPETCFSVLKQNQEAGLRLVDVDRQSARGPSGYRVSGTSTSGTIIFEDLQGLSSAIRVGENTLTMIPKGSSASVSARFFYFEDAPRLAVTCTYHGLAVKQPDQLCSDFSAPIENQQFAIQARIVDGAPIAGDGVDGVTGLPRYKITFKDRNGDVIDAQVRIDDDRETLHAQFPSYPNVDSGFTNKVDISYTLTDVLGQTRSDAFSIVGRRYNPAIGLMVNQPALDSVQPLFNPMLEEVIEFGFSQVFTSPHPVVFGSVTNERAEIGEFINAPPVFSASIQGMINEMCPQVLRNLPSSSAAGARGCALYLNLESNNQTGIDFGFDKVGGGANGYFDILLPKFSIRMELAGYEQTLSGAQYLGSFNTTIDLNDALLRGVSKLSVDPTKLLGFGDIEEFRFMFSDSIGQFISDRLFDGSYVPQLRNTRCDSICGSFPVNDANALVTLGIFTGQVNFSTIVEDTANTVLPEILRSFIDTFPLIGDLKTSLDDDGATLIVDDSDPNRRVQRTLTATFVGTKDVEGINPFIDDRSGLFRIGGGVELVDAAGTRIGTEILGSRYINPNGYPDLFNFVFTNKTDTKGVTDPEPLDMVVGISANMINQFLATRFSSGYFDNNPIEFTVEESAASPFERLANAIYLNLQGISVGDSIKTTITPLSPPQVRFVGGKESSFQISWDLLFGLIKGGITDPAVTAAANLEVSEARILIERGTEVILDATANIDLGTNIHHQDGKPYLFVRTPEPPRTETEEPTVVADQRLLLAIQEIHQISPATGFDLTTVKNSDGEITDRDAYGEMKAQVGARVLAVYEEQLFDDSGAEVLLNDLLTEFLVEKSEIIDFSSRGDAIEFPNPSNPSDTVSILYQRLFLGQDAVEIYPYFRWFTVDESGGWLTMGIDVKAERHSTRLCPNPATQLSVCYQE</sequence>
<evidence type="ECO:0000313" key="2">
    <source>
        <dbReference type="Proteomes" id="UP000441399"/>
    </source>
</evidence>
<accession>A0A5S9QYW5</accession>
<protein>
    <recommendedName>
        <fullName evidence="3">Lipoprotein</fullName>
    </recommendedName>
</protein>
<keyword evidence="2" id="KW-1185">Reference proteome</keyword>